<dbReference type="Proteomes" id="UP001497535">
    <property type="component" value="Unassembled WGS sequence"/>
</dbReference>
<keyword evidence="2" id="KW-1185">Reference proteome</keyword>
<accession>A0ACB0Z1H7</accession>
<reference evidence="1" key="1">
    <citation type="submission" date="2023-11" db="EMBL/GenBank/DDBJ databases">
        <authorList>
            <person name="Poullet M."/>
        </authorList>
    </citation>
    <scope>NUCLEOTIDE SEQUENCE</scope>
    <source>
        <strain evidence="1">E1834</strain>
    </source>
</reference>
<proteinExistence type="predicted"/>
<comment type="caution">
    <text evidence="1">The sequence shown here is derived from an EMBL/GenBank/DDBJ whole genome shotgun (WGS) entry which is preliminary data.</text>
</comment>
<evidence type="ECO:0000313" key="2">
    <source>
        <dbReference type="Proteomes" id="UP001497535"/>
    </source>
</evidence>
<dbReference type="EMBL" id="CAVMJV010000022">
    <property type="protein sequence ID" value="CAK5072634.1"/>
    <property type="molecule type" value="Genomic_DNA"/>
</dbReference>
<organism evidence="1 2">
    <name type="scientific">Meloidogyne enterolobii</name>
    <name type="common">Root-knot nematode worm</name>
    <name type="synonym">Meloidogyne mayaguensis</name>
    <dbReference type="NCBI Taxonomy" id="390850"/>
    <lineage>
        <taxon>Eukaryota</taxon>
        <taxon>Metazoa</taxon>
        <taxon>Ecdysozoa</taxon>
        <taxon>Nematoda</taxon>
        <taxon>Chromadorea</taxon>
        <taxon>Rhabditida</taxon>
        <taxon>Tylenchina</taxon>
        <taxon>Tylenchomorpha</taxon>
        <taxon>Tylenchoidea</taxon>
        <taxon>Meloidogynidae</taxon>
        <taxon>Meloidogyninae</taxon>
        <taxon>Meloidogyne</taxon>
    </lineage>
</organism>
<sequence>MSKKLIKRRKLNLGKTKNFKIILERIFCLLWTLLRQEILDGF</sequence>
<evidence type="ECO:0000313" key="1">
    <source>
        <dbReference type="EMBL" id="CAK5072634.1"/>
    </source>
</evidence>
<name>A0ACB0Z1H7_MELEN</name>
<protein>
    <submittedName>
        <fullName evidence="1">Uncharacterized protein</fullName>
    </submittedName>
</protein>
<gene>
    <name evidence="1" type="ORF">MENTE1834_LOCUS19330</name>
</gene>